<dbReference type="PANTHER" id="PTHR11941:SF54">
    <property type="entry name" value="ENOYL-COA HYDRATASE, MITOCHONDRIAL"/>
    <property type="match status" value="1"/>
</dbReference>
<gene>
    <name evidence="3" type="ORF">ACFQND_09255</name>
</gene>
<dbReference type="NCBIfam" id="NF005073">
    <property type="entry name" value="PRK06495.1"/>
    <property type="match status" value="1"/>
</dbReference>
<evidence type="ECO:0000256" key="1">
    <source>
        <dbReference type="ARBA" id="ARBA00005254"/>
    </source>
</evidence>
<dbReference type="InterPro" id="IPR018376">
    <property type="entry name" value="Enoyl-CoA_hyd/isom_CS"/>
</dbReference>
<dbReference type="Gene3D" id="3.90.226.10">
    <property type="entry name" value="2-enoyl-CoA Hydratase, Chain A, domain 1"/>
    <property type="match status" value="1"/>
</dbReference>
<dbReference type="EMBL" id="JBHSRS010000018">
    <property type="protein sequence ID" value="MFC6281415.1"/>
    <property type="molecule type" value="Genomic_DNA"/>
</dbReference>
<comment type="similarity">
    <text evidence="1 2">Belongs to the enoyl-CoA hydratase/isomerase family.</text>
</comment>
<dbReference type="InterPro" id="IPR029045">
    <property type="entry name" value="ClpP/crotonase-like_dom_sf"/>
</dbReference>
<organism evidence="3 4">
    <name type="scientific">Polaromonas aquatica</name>
    <dbReference type="NCBI Taxonomy" id="332657"/>
    <lineage>
        <taxon>Bacteria</taxon>
        <taxon>Pseudomonadati</taxon>
        <taxon>Pseudomonadota</taxon>
        <taxon>Betaproteobacteria</taxon>
        <taxon>Burkholderiales</taxon>
        <taxon>Comamonadaceae</taxon>
        <taxon>Polaromonas</taxon>
    </lineage>
</organism>
<dbReference type="PANTHER" id="PTHR11941">
    <property type="entry name" value="ENOYL-COA HYDRATASE-RELATED"/>
    <property type="match status" value="1"/>
</dbReference>
<protein>
    <submittedName>
        <fullName evidence="3">Enoyl-CoA hydratase/isomerase family protein</fullName>
    </submittedName>
</protein>
<dbReference type="PROSITE" id="PS00166">
    <property type="entry name" value="ENOYL_COA_HYDRATASE"/>
    <property type="match status" value="1"/>
</dbReference>
<dbReference type="Proteomes" id="UP001596270">
    <property type="component" value="Unassembled WGS sequence"/>
</dbReference>
<dbReference type="CDD" id="cd06558">
    <property type="entry name" value="crotonase-like"/>
    <property type="match status" value="1"/>
</dbReference>
<evidence type="ECO:0000256" key="2">
    <source>
        <dbReference type="RuleBase" id="RU003707"/>
    </source>
</evidence>
<accession>A0ABW1TVY7</accession>
<evidence type="ECO:0000313" key="3">
    <source>
        <dbReference type="EMBL" id="MFC6281415.1"/>
    </source>
</evidence>
<dbReference type="InterPro" id="IPR001753">
    <property type="entry name" value="Enoyl-CoA_hydra/iso"/>
</dbReference>
<proteinExistence type="inferred from homology"/>
<comment type="caution">
    <text evidence="3">The sequence shown here is derived from an EMBL/GenBank/DDBJ whole genome shotgun (WGS) entry which is preliminary data.</text>
</comment>
<name>A0ABW1TVY7_9BURK</name>
<dbReference type="Pfam" id="PF00378">
    <property type="entry name" value="ECH_1"/>
    <property type="match status" value="1"/>
</dbReference>
<evidence type="ECO:0000313" key="4">
    <source>
        <dbReference type="Proteomes" id="UP001596270"/>
    </source>
</evidence>
<dbReference type="RefSeq" id="WP_377413196.1">
    <property type="nucleotide sequence ID" value="NZ_JBHSRS010000018.1"/>
</dbReference>
<keyword evidence="4" id="KW-1185">Reference proteome</keyword>
<reference evidence="4" key="1">
    <citation type="journal article" date="2019" name="Int. J. Syst. Evol. Microbiol.">
        <title>The Global Catalogue of Microorganisms (GCM) 10K type strain sequencing project: providing services to taxonomists for standard genome sequencing and annotation.</title>
        <authorList>
            <consortium name="The Broad Institute Genomics Platform"/>
            <consortium name="The Broad Institute Genome Sequencing Center for Infectious Disease"/>
            <person name="Wu L."/>
            <person name="Ma J."/>
        </authorList>
    </citation>
    <scope>NUCLEOTIDE SEQUENCE [LARGE SCALE GENOMIC DNA]</scope>
    <source>
        <strain evidence="4">CCUG 39402</strain>
    </source>
</reference>
<sequence>MSNVHVAVKDHVATVTMNRTPVNAIGLDMRQELIRVFDAMPDRDDVRAVVLTGAGKFFSAGADIKERTRLTGEPGEYSVLNRLAREMFYAVLECPKPVVAAVNGTALGAGMALALCCDILVASEDAVFGMPEIDVGLAGGVKYLQRHFTPSKARRLLLTGQRIPAAELYRLGVLEACVSPEKVMDEAMAIAHAIASKSPLSIRMLKDSFNMVENLSLRDGYRLEQNVTRAMSKTADAQEAQRAFVEKRKPVFTGT</sequence>
<dbReference type="SUPFAM" id="SSF52096">
    <property type="entry name" value="ClpP/crotonase"/>
    <property type="match status" value="1"/>
</dbReference>